<evidence type="ECO:0000313" key="3">
    <source>
        <dbReference type="Proteomes" id="UP000186246"/>
    </source>
</evidence>
<name>A0A1N7LSQ9_9FLAO</name>
<dbReference type="RefSeq" id="WP_262484469.1">
    <property type="nucleotide sequence ID" value="NZ_FTOJ01000003.1"/>
</dbReference>
<organism evidence="2 3">
    <name type="scientific">Chryseobacterium piscicola</name>
    <dbReference type="NCBI Taxonomy" id="551459"/>
    <lineage>
        <taxon>Bacteria</taxon>
        <taxon>Pseudomonadati</taxon>
        <taxon>Bacteroidota</taxon>
        <taxon>Flavobacteriia</taxon>
        <taxon>Flavobacteriales</taxon>
        <taxon>Weeksellaceae</taxon>
        <taxon>Chryseobacterium group</taxon>
        <taxon>Chryseobacterium</taxon>
    </lineage>
</organism>
<sequence>MSKEKDTKKKSDKTPATKSTKEKRVDKLAKRKDKENNSRLTDL</sequence>
<feature type="region of interest" description="Disordered" evidence="1">
    <location>
        <begin position="1"/>
        <end position="43"/>
    </location>
</feature>
<dbReference type="STRING" id="551459.SAMN05421796_10357"/>
<protein>
    <submittedName>
        <fullName evidence="2">Uncharacterized protein</fullName>
    </submittedName>
</protein>
<accession>A0A1N7LSQ9</accession>
<dbReference type="EMBL" id="FTOJ01000003">
    <property type="protein sequence ID" value="SIS76885.1"/>
    <property type="molecule type" value="Genomic_DNA"/>
</dbReference>
<proteinExistence type="predicted"/>
<reference evidence="3" key="1">
    <citation type="submission" date="2017-01" db="EMBL/GenBank/DDBJ databases">
        <authorList>
            <person name="Varghese N."/>
            <person name="Submissions S."/>
        </authorList>
    </citation>
    <scope>NUCLEOTIDE SEQUENCE [LARGE SCALE GENOMIC DNA]</scope>
    <source>
        <strain evidence="3">DSM 21068</strain>
    </source>
</reference>
<gene>
    <name evidence="2" type="ORF">SAMN05421796_10357</name>
</gene>
<dbReference type="AlphaFoldDB" id="A0A1N7LSQ9"/>
<evidence type="ECO:0000313" key="2">
    <source>
        <dbReference type="EMBL" id="SIS76885.1"/>
    </source>
</evidence>
<evidence type="ECO:0000256" key="1">
    <source>
        <dbReference type="SAM" id="MobiDB-lite"/>
    </source>
</evidence>
<dbReference type="Proteomes" id="UP000186246">
    <property type="component" value="Unassembled WGS sequence"/>
</dbReference>